<dbReference type="Proteomes" id="UP000829196">
    <property type="component" value="Unassembled WGS sequence"/>
</dbReference>
<dbReference type="EMBL" id="JAGYWB010000018">
    <property type="protein sequence ID" value="KAI0492363.1"/>
    <property type="molecule type" value="Genomic_DNA"/>
</dbReference>
<gene>
    <name evidence="1" type="ORF">KFK09_026634</name>
</gene>
<protein>
    <submittedName>
        <fullName evidence="1">Uncharacterized protein</fullName>
    </submittedName>
</protein>
<sequence>MASAVGSKQISFRLLMEESKSFLEASSALSRYWLDEMLQVKPECQVLKINDINSARNIYCCYFIYMKQLSIECNRKSIIIYC</sequence>
<reference evidence="1" key="1">
    <citation type="journal article" date="2022" name="Front. Genet.">
        <title>Chromosome-Scale Assembly of the Dendrobium nobile Genome Provides Insights Into the Molecular Mechanism of the Biosynthesis of the Medicinal Active Ingredient of Dendrobium.</title>
        <authorList>
            <person name="Xu Q."/>
            <person name="Niu S.-C."/>
            <person name="Li K.-L."/>
            <person name="Zheng P.-J."/>
            <person name="Zhang X.-J."/>
            <person name="Jia Y."/>
            <person name="Liu Y."/>
            <person name="Niu Y.-X."/>
            <person name="Yu L.-H."/>
            <person name="Chen D.-F."/>
            <person name="Zhang G.-Q."/>
        </authorList>
    </citation>
    <scope>NUCLEOTIDE SEQUENCE</scope>
    <source>
        <tissue evidence="1">Leaf</tissue>
    </source>
</reference>
<proteinExistence type="predicted"/>
<name>A0A8T3A8E4_DENNO</name>
<evidence type="ECO:0000313" key="2">
    <source>
        <dbReference type="Proteomes" id="UP000829196"/>
    </source>
</evidence>
<keyword evidence="2" id="KW-1185">Reference proteome</keyword>
<organism evidence="1 2">
    <name type="scientific">Dendrobium nobile</name>
    <name type="common">Orchid</name>
    <dbReference type="NCBI Taxonomy" id="94219"/>
    <lineage>
        <taxon>Eukaryota</taxon>
        <taxon>Viridiplantae</taxon>
        <taxon>Streptophyta</taxon>
        <taxon>Embryophyta</taxon>
        <taxon>Tracheophyta</taxon>
        <taxon>Spermatophyta</taxon>
        <taxon>Magnoliopsida</taxon>
        <taxon>Liliopsida</taxon>
        <taxon>Asparagales</taxon>
        <taxon>Orchidaceae</taxon>
        <taxon>Epidendroideae</taxon>
        <taxon>Malaxideae</taxon>
        <taxon>Dendrobiinae</taxon>
        <taxon>Dendrobium</taxon>
    </lineage>
</organism>
<accession>A0A8T3A8E4</accession>
<evidence type="ECO:0000313" key="1">
    <source>
        <dbReference type="EMBL" id="KAI0492363.1"/>
    </source>
</evidence>
<dbReference type="AlphaFoldDB" id="A0A8T3A8E4"/>
<comment type="caution">
    <text evidence="1">The sequence shown here is derived from an EMBL/GenBank/DDBJ whole genome shotgun (WGS) entry which is preliminary data.</text>
</comment>